<evidence type="ECO:0000256" key="1">
    <source>
        <dbReference type="SAM" id="Phobius"/>
    </source>
</evidence>
<dbReference type="Pfam" id="PF14221">
    <property type="entry name" value="DUF4330"/>
    <property type="match status" value="2"/>
</dbReference>
<feature type="transmembrane region" description="Helical" evidence="1">
    <location>
        <begin position="12"/>
        <end position="37"/>
    </location>
</feature>
<dbReference type="EMBL" id="FNPC01000004">
    <property type="protein sequence ID" value="SDY32135.1"/>
    <property type="molecule type" value="Genomic_DNA"/>
</dbReference>
<proteinExistence type="predicted"/>
<keyword evidence="1" id="KW-0812">Transmembrane</keyword>
<accession>A0A1H3IXT8</accession>
<reference evidence="3" key="1">
    <citation type="submission" date="2016-10" db="EMBL/GenBank/DDBJ databases">
        <authorList>
            <person name="Varghese N."/>
            <person name="Submissions S."/>
        </authorList>
    </citation>
    <scope>NUCLEOTIDE SEQUENCE [LARGE SCALE GENOMIC DNA]</scope>
    <source>
        <strain evidence="3">DC30,IBRC 10041,KCTC 4046</strain>
    </source>
</reference>
<dbReference type="InterPro" id="IPR025480">
    <property type="entry name" value="DUF4330"/>
</dbReference>
<keyword evidence="1" id="KW-0472">Membrane</keyword>
<evidence type="ECO:0000313" key="3">
    <source>
        <dbReference type="Proteomes" id="UP000199079"/>
    </source>
</evidence>
<keyword evidence="3" id="KW-1185">Reference proteome</keyword>
<evidence type="ECO:0008006" key="4">
    <source>
        <dbReference type="Google" id="ProtNLM"/>
    </source>
</evidence>
<protein>
    <recommendedName>
        <fullName evidence="4">DUF4330 domain-containing protein</fullName>
    </recommendedName>
</protein>
<keyword evidence="1" id="KW-1133">Transmembrane helix</keyword>
<dbReference type="RefSeq" id="WP_092732222.1">
    <property type="nucleotide sequence ID" value="NZ_FNPC01000004.1"/>
</dbReference>
<evidence type="ECO:0000313" key="2">
    <source>
        <dbReference type="EMBL" id="SDY32135.1"/>
    </source>
</evidence>
<dbReference type="AlphaFoldDB" id="A0A1H3IXT8"/>
<organism evidence="2 3">
    <name type="scientific">Halopenitus persicus</name>
    <dbReference type="NCBI Taxonomy" id="1048396"/>
    <lineage>
        <taxon>Archaea</taxon>
        <taxon>Methanobacteriati</taxon>
        <taxon>Methanobacteriota</taxon>
        <taxon>Stenosarchaea group</taxon>
        <taxon>Halobacteria</taxon>
        <taxon>Halobacteriales</taxon>
        <taxon>Haloferacaceae</taxon>
        <taxon>Halopenitus</taxon>
    </lineage>
</organism>
<gene>
    <name evidence="2" type="ORF">SAMN05216564_104291</name>
</gene>
<sequence length="367" mass="38287">MELIDDEGNLLGVVNVVDALAVLLVLAVVVAGAALVLSDDPAPPEPETETTYATLDLGTQQPAIADAINEGDVHEPSDTQSLTVTDVHLTPRGNGVGVLARVEIQGTLDDDGDVTYGDAPLRLGRSLSIATDRYQVKGSVRSVGDSDAIDRAETRVVLQETVAATTAEAVAPGDEVRIAGRTVATIEEAVAYTTAEPGTRRLRLVASLDAHRHGGDLRFGGTPLRTGQTLTLPAEDYQVAGTVERVGPDVGLGDTTTRRVTLRMDGVREDFAERIDPGMAERTGGETVAEVTAVDAEPAIIIATGDDGSVNVVDHPVERDVTITADLQVRETSTGLRFKGESIRQGSTVVLDLGAVTVEATVASVGS</sequence>
<dbReference type="OrthoDB" id="202569at2157"/>
<name>A0A1H3IXT8_9EURY</name>
<dbReference type="Proteomes" id="UP000199079">
    <property type="component" value="Unassembled WGS sequence"/>
</dbReference>